<keyword evidence="7" id="KW-0560">Oxidoreductase</keyword>
<comment type="caution">
    <text evidence="11">The sequence shown here is derived from an EMBL/GenBank/DDBJ whole genome shotgun (WGS) entry which is preliminary data.</text>
</comment>
<dbReference type="PANTHER" id="PTHR23418:SF0">
    <property type="entry name" value="ACIREDUCTONE DIOXYGENASE"/>
    <property type="match status" value="1"/>
</dbReference>
<evidence type="ECO:0000256" key="8">
    <source>
        <dbReference type="ARBA" id="ARBA00023004"/>
    </source>
</evidence>
<dbReference type="InterPro" id="IPR004313">
    <property type="entry name" value="ARD"/>
</dbReference>
<dbReference type="CDD" id="cd02232">
    <property type="entry name" value="cupin_ARD"/>
    <property type="match status" value="1"/>
</dbReference>
<organism evidence="11 12">
    <name type="scientific">Rubrivivax benzoatilyticus</name>
    <dbReference type="NCBI Taxonomy" id="316997"/>
    <lineage>
        <taxon>Bacteria</taxon>
        <taxon>Pseudomonadati</taxon>
        <taxon>Pseudomonadota</taxon>
        <taxon>Betaproteobacteria</taxon>
        <taxon>Burkholderiales</taxon>
        <taxon>Sphaerotilaceae</taxon>
        <taxon>Rubrivivax</taxon>
    </lineage>
</organism>
<dbReference type="Pfam" id="PF03079">
    <property type="entry name" value="ARD"/>
    <property type="match status" value="1"/>
</dbReference>
<dbReference type="SUPFAM" id="SSF51182">
    <property type="entry name" value="RmlC-like cupins"/>
    <property type="match status" value="1"/>
</dbReference>
<reference evidence="11 12" key="1">
    <citation type="submission" date="2020-03" db="EMBL/GenBank/DDBJ databases">
        <title>Rubrivivax benzoatilyticus JA2 (sequenced after 10 years sub-culturing).</title>
        <authorList>
            <person name="Gupta D."/>
            <person name="Chintalapati S."/>
            <person name="Chintalapati V.R."/>
        </authorList>
    </citation>
    <scope>NUCLEOTIDE SEQUENCE [LARGE SCALE GENOMIC DNA]</scope>
    <source>
        <strain evidence="11 12">JA2-Mal</strain>
    </source>
</reference>
<evidence type="ECO:0000256" key="6">
    <source>
        <dbReference type="ARBA" id="ARBA00022964"/>
    </source>
</evidence>
<dbReference type="RefSeq" id="WP_009856213.1">
    <property type="nucleotide sequence ID" value="NZ_JAAOCD010000011.1"/>
</dbReference>
<dbReference type="Gene3D" id="2.60.120.10">
    <property type="entry name" value="Jelly Rolls"/>
    <property type="match status" value="1"/>
</dbReference>
<evidence type="ECO:0000313" key="11">
    <source>
        <dbReference type="EMBL" id="NHL00148.1"/>
    </source>
</evidence>
<evidence type="ECO:0000256" key="1">
    <source>
        <dbReference type="ARBA" id="ARBA00000428"/>
    </source>
</evidence>
<gene>
    <name evidence="11" type="ORF">G7087_17330</name>
</gene>
<evidence type="ECO:0000256" key="9">
    <source>
        <dbReference type="ARBA" id="ARBA00023167"/>
    </source>
</evidence>
<dbReference type="PANTHER" id="PTHR23418">
    <property type="entry name" value="ACIREDUCTONE DIOXYGENASE"/>
    <property type="match status" value="1"/>
</dbReference>
<dbReference type="EMBL" id="JAAOCD010000011">
    <property type="protein sequence ID" value="NHL00148.1"/>
    <property type="molecule type" value="Genomic_DNA"/>
</dbReference>
<keyword evidence="5" id="KW-0479">Metal-binding</keyword>
<keyword evidence="3" id="KW-0533">Nickel</keyword>
<evidence type="ECO:0000256" key="7">
    <source>
        <dbReference type="ARBA" id="ARBA00023002"/>
    </source>
</evidence>
<comment type="cofactor">
    <cofactor evidence="2">
        <name>Fe(2+)</name>
        <dbReference type="ChEBI" id="CHEBI:29033"/>
    </cofactor>
</comment>
<evidence type="ECO:0000256" key="3">
    <source>
        <dbReference type="ARBA" id="ARBA00022596"/>
    </source>
</evidence>
<keyword evidence="8" id="KW-0408">Iron</keyword>
<keyword evidence="9" id="KW-0486">Methionine biosynthesis</keyword>
<keyword evidence="12" id="KW-1185">Reference proteome</keyword>
<evidence type="ECO:0000256" key="10">
    <source>
        <dbReference type="ARBA" id="ARBA00039005"/>
    </source>
</evidence>
<dbReference type="EC" id="1.13.11.54" evidence="10"/>
<proteinExistence type="predicted"/>
<keyword evidence="4" id="KW-0028">Amino-acid biosynthesis</keyword>
<evidence type="ECO:0000256" key="5">
    <source>
        <dbReference type="ARBA" id="ARBA00022723"/>
    </source>
</evidence>
<dbReference type="Proteomes" id="UP000802098">
    <property type="component" value="Unassembled WGS sequence"/>
</dbReference>
<dbReference type="InterPro" id="IPR014710">
    <property type="entry name" value="RmlC-like_jellyroll"/>
</dbReference>
<keyword evidence="6" id="KW-0223">Dioxygenase</keyword>
<sequence length="184" mass="19841">MQVWQFDEDGVVTQHARGTAASVALLARLGVDAGRVEIEPDADSGHHAALDALRRHYGIVHEDRVTVRPGDPAWPAQRTRFLEEHTHADLELRVFVNGRGLFHVRLPAGGLAVLCSAGDWIAVPAGLAHRFDGGRLADFEALRFFSRAQGWEALPTGAGAPTLPLLDELLAGRVTAPRAVARLA</sequence>
<comment type="catalytic activity">
    <reaction evidence="1">
        <text>1,2-dihydroxy-5-(methylsulfanyl)pent-1-en-3-one + O2 = 4-methylsulfanyl-2-oxobutanoate + formate + 2 H(+)</text>
        <dbReference type="Rhea" id="RHEA:24504"/>
        <dbReference type="ChEBI" id="CHEBI:15378"/>
        <dbReference type="ChEBI" id="CHEBI:15379"/>
        <dbReference type="ChEBI" id="CHEBI:15740"/>
        <dbReference type="ChEBI" id="CHEBI:16723"/>
        <dbReference type="ChEBI" id="CHEBI:49252"/>
        <dbReference type="EC" id="1.13.11.54"/>
    </reaction>
</comment>
<evidence type="ECO:0000256" key="4">
    <source>
        <dbReference type="ARBA" id="ARBA00022605"/>
    </source>
</evidence>
<evidence type="ECO:0000313" key="12">
    <source>
        <dbReference type="Proteomes" id="UP000802098"/>
    </source>
</evidence>
<protein>
    <recommendedName>
        <fullName evidence="10">acireductone dioxygenase (Fe(2+)-requiring)</fullName>
        <ecNumber evidence="10">1.13.11.54</ecNumber>
    </recommendedName>
</protein>
<accession>A0ABX0HYQ6</accession>
<evidence type="ECO:0000256" key="2">
    <source>
        <dbReference type="ARBA" id="ARBA00001954"/>
    </source>
</evidence>
<name>A0ABX0HYQ6_9BURK</name>
<dbReference type="InterPro" id="IPR011051">
    <property type="entry name" value="RmlC_Cupin_sf"/>
</dbReference>